<evidence type="ECO:0000313" key="1">
    <source>
        <dbReference type="EMBL" id="EYC19136.1"/>
    </source>
</evidence>
<name>A0A016UVV8_9BILA</name>
<dbReference type="EMBL" id="JARK01001361">
    <property type="protein sequence ID" value="EYC19136.1"/>
    <property type="molecule type" value="Genomic_DNA"/>
</dbReference>
<organism evidence="1 2">
    <name type="scientific">Ancylostoma ceylanicum</name>
    <dbReference type="NCBI Taxonomy" id="53326"/>
    <lineage>
        <taxon>Eukaryota</taxon>
        <taxon>Metazoa</taxon>
        <taxon>Ecdysozoa</taxon>
        <taxon>Nematoda</taxon>
        <taxon>Chromadorea</taxon>
        <taxon>Rhabditida</taxon>
        <taxon>Rhabditina</taxon>
        <taxon>Rhabditomorpha</taxon>
        <taxon>Strongyloidea</taxon>
        <taxon>Ancylostomatidae</taxon>
        <taxon>Ancylostomatinae</taxon>
        <taxon>Ancylostoma</taxon>
    </lineage>
</organism>
<evidence type="ECO:0000313" key="2">
    <source>
        <dbReference type="Proteomes" id="UP000024635"/>
    </source>
</evidence>
<dbReference type="AlphaFoldDB" id="A0A016UVV8"/>
<keyword evidence="2" id="KW-1185">Reference proteome</keyword>
<protein>
    <submittedName>
        <fullName evidence="1">Uncharacterized protein</fullName>
    </submittedName>
</protein>
<proteinExistence type="predicted"/>
<gene>
    <name evidence="1" type="primary">Acey_s0025.g1193</name>
    <name evidence="1" type="ORF">Y032_0025g1193</name>
</gene>
<reference evidence="2" key="1">
    <citation type="journal article" date="2015" name="Nat. Genet.">
        <title>The genome and transcriptome of the zoonotic hookworm Ancylostoma ceylanicum identify infection-specific gene families.</title>
        <authorList>
            <person name="Schwarz E.M."/>
            <person name="Hu Y."/>
            <person name="Antoshechkin I."/>
            <person name="Miller M.M."/>
            <person name="Sternberg P.W."/>
            <person name="Aroian R.V."/>
        </authorList>
    </citation>
    <scope>NUCLEOTIDE SEQUENCE</scope>
    <source>
        <strain evidence="2">HY135</strain>
    </source>
</reference>
<comment type="caution">
    <text evidence="1">The sequence shown here is derived from an EMBL/GenBank/DDBJ whole genome shotgun (WGS) entry which is preliminary data.</text>
</comment>
<accession>A0A016UVV8</accession>
<sequence length="76" mass="8386">MGPPWRSSGENAKLRVLLGQGVRNTPGYGSALARQWRKRQGTDPPWRSSGENAKLRVLLGQGVRKTPGYRSALARQ</sequence>
<dbReference type="Proteomes" id="UP000024635">
    <property type="component" value="Unassembled WGS sequence"/>
</dbReference>